<reference evidence="1" key="1">
    <citation type="submission" date="2021-05" db="EMBL/GenBank/DDBJ databases">
        <authorList>
            <person name="Alioto T."/>
            <person name="Alioto T."/>
            <person name="Gomez Garrido J."/>
        </authorList>
    </citation>
    <scope>NUCLEOTIDE SEQUENCE</scope>
</reference>
<name>A0A8D8ZN60_9HEMI</name>
<proteinExistence type="predicted"/>
<organism evidence="1">
    <name type="scientific">Cacopsylla melanoneura</name>
    <dbReference type="NCBI Taxonomy" id="428564"/>
    <lineage>
        <taxon>Eukaryota</taxon>
        <taxon>Metazoa</taxon>
        <taxon>Ecdysozoa</taxon>
        <taxon>Arthropoda</taxon>
        <taxon>Hexapoda</taxon>
        <taxon>Insecta</taxon>
        <taxon>Pterygota</taxon>
        <taxon>Neoptera</taxon>
        <taxon>Paraneoptera</taxon>
        <taxon>Hemiptera</taxon>
        <taxon>Sternorrhyncha</taxon>
        <taxon>Psylloidea</taxon>
        <taxon>Psyllidae</taxon>
        <taxon>Psyllinae</taxon>
        <taxon>Cacopsylla</taxon>
    </lineage>
</organism>
<accession>A0A8D8ZN60</accession>
<evidence type="ECO:0000313" key="1">
    <source>
        <dbReference type="EMBL" id="CAG6749716.1"/>
    </source>
</evidence>
<sequence>MNDRTSSHGSRKSRTFALGFFCGFSRVLDRVLNGRRKFSSFFLPLPPPPLPLPSLPHPSSLLFYLVFFSSTKNNNNNNNRKSKVSFDIGHSTGDMLAVLSKEIMWE</sequence>
<dbReference type="AlphaFoldDB" id="A0A8D8ZN60"/>
<dbReference type="EMBL" id="HBUF01524200">
    <property type="protein sequence ID" value="CAG6749716.1"/>
    <property type="molecule type" value="Transcribed_RNA"/>
</dbReference>
<protein>
    <submittedName>
        <fullName evidence="1">Uncharacterized protein</fullName>
    </submittedName>
</protein>